<proteinExistence type="predicted"/>
<evidence type="ECO:0000313" key="2">
    <source>
        <dbReference type="EMBL" id="GAA3541204.1"/>
    </source>
</evidence>
<feature type="transmembrane region" description="Helical" evidence="1">
    <location>
        <begin position="28"/>
        <end position="49"/>
    </location>
</feature>
<dbReference type="EMBL" id="BAABDQ010000003">
    <property type="protein sequence ID" value="GAA3541204.1"/>
    <property type="molecule type" value="Genomic_DNA"/>
</dbReference>
<sequence length="56" mass="5961">MGPRCDRHISDDAGALRLFGAEIAYGTWFWLVGGIALASLGVGALLYLAGVRVARR</sequence>
<keyword evidence="1" id="KW-0472">Membrane</keyword>
<gene>
    <name evidence="2" type="ORF">GCM10022419_021680</name>
</gene>
<dbReference type="Proteomes" id="UP001500630">
    <property type="component" value="Unassembled WGS sequence"/>
</dbReference>
<evidence type="ECO:0008006" key="4">
    <source>
        <dbReference type="Google" id="ProtNLM"/>
    </source>
</evidence>
<reference evidence="3" key="1">
    <citation type="journal article" date="2019" name="Int. J. Syst. Evol. Microbiol.">
        <title>The Global Catalogue of Microorganisms (GCM) 10K type strain sequencing project: providing services to taxonomists for standard genome sequencing and annotation.</title>
        <authorList>
            <consortium name="The Broad Institute Genomics Platform"/>
            <consortium name="The Broad Institute Genome Sequencing Center for Infectious Disease"/>
            <person name="Wu L."/>
            <person name="Ma J."/>
        </authorList>
    </citation>
    <scope>NUCLEOTIDE SEQUENCE [LARGE SCALE GENOMIC DNA]</scope>
    <source>
        <strain evidence="3">JCM 17326</strain>
    </source>
</reference>
<keyword evidence="1" id="KW-1133">Transmembrane helix</keyword>
<comment type="caution">
    <text evidence="2">The sequence shown here is derived from an EMBL/GenBank/DDBJ whole genome shotgun (WGS) entry which is preliminary data.</text>
</comment>
<keyword evidence="3" id="KW-1185">Reference proteome</keyword>
<protein>
    <recommendedName>
        <fullName evidence="4">LPXTG cell wall anchor domain-containing protein</fullName>
    </recommendedName>
</protein>
<accession>A0ABP6VYG6</accession>
<name>A0ABP6VYG6_9ACTN</name>
<dbReference type="RefSeq" id="WP_345560700.1">
    <property type="nucleotide sequence ID" value="NZ_BAABDQ010000003.1"/>
</dbReference>
<evidence type="ECO:0000313" key="3">
    <source>
        <dbReference type="Proteomes" id="UP001500630"/>
    </source>
</evidence>
<keyword evidence="1" id="KW-0812">Transmembrane</keyword>
<evidence type="ECO:0000256" key="1">
    <source>
        <dbReference type="SAM" id="Phobius"/>
    </source>
</evidence>
<organism evidence="2 3">
    <name type="scientific">Nonomuraea rosea</name>
    <dbReference type="NCBI Taxonomy" id="638574"/>
    <lineage>
        <taxon>Bacteria</taxon>
        <taxon>Bacillati</taxon>
        <taxon>Actinomycetota</taxon>
        <taxon>Actinomycetes</taxon>
        <taxon>Streptosporangiales</taxon>
        <taxon>Streptosporangiaceae</taxon>
        <taxon>Nonomuraea</taxon>
    </lineage>
</organism>